<dbReference type="AlphaFoldDB" id="A0AA35LN13"/>
<protein>
    <recommendedName>
        <fullName evidence="4">Protein AF1q</fullName>
    </recommendedName>
</protein>
<evidence type="ECO:0000256" key="1">
    <source>
        <dbReference type="ARBA" id="ARBA00004123"/>
    </source>
</evidence>
<keyword evidence="11" id="KW-1185">Reference proteome</keyword>
<proteinExistence type="inferred from homology"/>
<dbReference type="Proteomes" id="UP001178461">
    <property type="component" value="Chromosome 16"/>
</dbReference>
<evidence type="ECO:0000313" key="11">
    <source>
        <dbReference type="Proteomes" id="UP001178461"/>
    </source>
</evidence>
<name>A0AA35LN13_9SAUR</name>
<evidence type="ECO:0000256" key="4">
    <source>
        <dbReference type="ARBA" id="ARBA00021807"/>
    </source>
</evidence>
<sequence length="105" mass="12022">MAPMKENTEQEMRDTVNSQYDSFLYWKMPIPELDLSELEHLGLAELVAYKPKGGYGSFAAERKKQNRNISDGEDDGEDTSLLQFNSFNFWRAPIPCVGPLDFDLI</sequence>
<comment type="similarity">
    <text evidence="3">Belongs to the MLLT11 family.</text>
</comment>
<evidence type="ECO:0000256" key="5">
    <source>
        <dbReference type="ARBA" id="ARBA00022490"/>
    </source>
</evidence>
<dbReference type="GO" id="GO:0005654">
    <property type="term" value="C:nucleoplasm"/>
    <property type="evidence" value="ECO:0007669"/>
    <property type="project" value="TreeGrafter"/>
</dbReference>
<evidence type="ECO:0000256" key="8">
    <source>
        <dbReference type="ARBA" id="ARBA00023242"/>
    </source>
</evidence>
<accession>A0AA35LN13</accession>
<dbReference type="PANTHER" id="PTHR15404:SF2">
    <property type="entry name" value="PROTEIN AF1Q"/>
    <property type="match status" value="1"/>
</dbReference>
<evidence type="ECO:0000256" key="6">
    <source>
        <dbReference type="ARBA" id="ARBA00022843"/>
    </source>
</evidence>
<evidence type="ECO:0000256" key="2">
    <source>
        <dbReference type="ARBA" id="ARBA00004300"/>
    </source>
</evidence>
<evidence type="ECO:0000313" key="10">
    <source>
        <dbReference type="EMBL" id="CAI5798539.1"/>
    </source>
</evidence>
<dbReference type="GO" id="GO:0090200">
    <property type="term" value="P:positive regulation of release of cytochrome c from mitochondria"/>
    <property type="evidence" value="ECO:0007669"/>
    <property type="project" value="TreeGrafter"/>
</dbReference>
<dbReference type="GO" id="GO:0045893">
    <property type="term" value="P:positive regulation of DNA-templated transcription"/>
    <property type="evidence" value="ECO:0007669"/>
    <property type="project" value="TreeGrafter"/>
</dbReference>
<dbReference type="GO" id="GO:0097190">
    <property type="term" value="P:apoptotic signaling pathway"/>
    <property type="evidence" value="ECO:0007669"/>
    <property type="project" value="InterPro"/>
</dbReference>
<dbReference type="GO" id="GO:0005829">
    <property type="term" value="C:cytosol"/>
    <property type="evidence" value="ECO:0007669"/>
    <property type="project" value="TreeGrafter"/>
</dbReference>
<keyword evidence="6" id="KW-0832">Ubl conjugation</keyword>
<keyword evidence="5" id="KW-0963">Cytoplasm</keyword>
<dbReference type="InterPro" id="IPR026778">
    <property type="entry name" value="MLLT11_fam"/>
</dbReference>
<evidence type="ECO:0000256" key="7">
    <source>
        <dbReference type="ARBA" id="ARBA00023212"/>
    </source>
</evidence>
<dbReference type="GO" id="GO:0005813">
    <property type="term" value="C:centrosome"/>
    <property type="evidence" value="ECO:0007669"/>
    <property type="project" value="UniProtKB-SubCell"/>
</dbReference>
<dbReference type="GO" id="GO:0051901">
    <property type="term" value="P:positive regulation of mitochondrial depolarization"/>
    <property type="evidence" value="ECO:0007669"/>
    <property type="project" value="TreeGrafter"/>
</dbReference>
<dbReference type="EMBL" id="OX395143">
    <property type="protein sequence ID" value="CAI5798539.1"/>
    <property type="molecule type" value="Genomic_DNA"/>
</dbReference>
<feature type="domain" description="Putative WW-binding" evidence="9">
    <location>
        <begin position="18"/>
        <end position="78"/>
    </location>
</feature>
<dbReference type="Pfam" id="PF15017">
    <property type="entry name" value="WRNPLPNID"/>
    <property type="match status" value="1"/>
</dbReference>
<keyword evidence="8" id="KW-0539">Nucleus</keyword>
<evidence type="ECO:0000259" key="9">
    <source>
        <dbReference type="Pfam" id="PF15017"/>
    </source>
</evidence>
<reference evidence="10" key="1">
    <citation type="submission" date="2022-12" db="EMBL/GenBank/DDBJ databases">
        <authorList>
            <person name="Alioto T."/>
            <person name="Alioto T."/>
            <person name="Gomez Garrido J."/>
        </authorList>
    </citation>
    <scope>NUCLEOTIDE SEQUENCE</scope>
</reference>
<dbReference type="PANTHER" id="PTHR15404">
    <property type="entry name" value="PROTEIN AF1Q"/>
    <property type="match status" value="1"/>
</dbReference>
<evidence type="ECO:0000256" key="3">
    <source>
        <dbReference type="ARBA" id="ARBA00008177"/>
    </source>
</evidence>
<comment type="subcellular location">
    <subcellularLocation>
        <location evidence="2">Cytoplasm</location>
        <location evidence="2">Cytoskeleton</location>
        <location evidence="2">Microtubule organizing center</location>
        <location evidence="2">Centrosome</location>
    </subcellularLocation>
    <subcellularLocation>
        <location evidence="1">Nucleus</location>
    </subcellularLocation>
</comment>
<organism evidence="10 11">
    <name type="scientific">Podarcis lilfordi</name>
    <name type="common">Lilford's wall lizard</name>
    <dbReference type="NCBI Taxonomy" id="74358"/>
    <lineage>
        <taxon>Eukaryota</taxon>
        <taxon>Metazoa</taxon>
        <taxon>Chordata</taxon>
        <taxon>Craniata</taxon>
        <taxon>Vertebrata</taxon>
        <taxon>Euteleostomi</taxon>
        <taxon>Lepidosauria</taxon>
        <taxon>Squamata</taxon>
        <taxon>Bifurcata</taxon>
        <taxon>Unidentata</taxon>
        <taxon>Episquamata</taxon>
        <taxon>Laterata</taxon>
        <taxon>Lacertibaenia</taxon>
        <taxon>Lacertidae</taxon>
        <taxon>Podarcis</taxon>
    </lineage>
</organism>
<dbReference type="InterPro" id="IPR033461">
    <property type="entry name" value="WRNPLPNID"/>
</dbReference>
<gene>
    <name evidence="10" type="ORF">PODLI_1B005495</name>
</gene>
<keyword evidence="7" id="KW-0206">Cytoskeleton</keyword>